<feature type="repeat" description="PPR" evidence="4">
    <location>
        <begin position="404"/>
        <end position="438"/>
    </location>
</feature>
<evidence type="ECO:0000256" key="3">
    <source>
        <dbReference type="ARBA" id="ARBA00022946"/>
    </source>
</evidence>
<dbReference type="InterPro" id="IPR002885">
    <property type="entry name" value="PPR_rpt"/>
</dbReference>
<dbReference type="AlphaFoldDB" id="A0A9R0X5M0"/>
<feature type="compositionally biased region" description="Pro residues" evidence="5">
    <location>
        <begin position="103"/>
        <end position="112"/>
    </location>
</feature>
<dbReference type="PANTHER" id="PTHR46598:SF5">
    <property type="entry name" value="PENTACOTRIPEPTIDE-REPEAT REGION OF PRORP DOMAIN-CONTAINING PROTEIN"/>
    <property type="match status" value="1"/>
</dbReference>
<evidence type="ECO:0000313" key="7">
    <source>
        <dbReference type="Proteomes" id="UP000324705"/>
    </source>
</evidence>
<dbReference type="PROSITE" id="PS51375">
    <property type="entry name" value="PPR"/>
    <property type="match status" value="7"/>
</dbReference>
<sequence length="729" mass="79271">MLHGHGKPRLQPQPQPPAAPFPAPPPFSPATATSSTSWRNHHTLHSAISPAPPLSTTHEDDDALLALLPPEKRTPPTASSPPPPPSSSPPPRPPASSHSSPTGPRPPTPFPAPRACCTASAPRAASNLLDANSLSLAASAAARSGSAHLAYSLLLSMLRGGLLPDRRAYTAADSRLRPAHALRLFDAILHHLRRAPDSSSASFALPDTAAFNAALSACADAGDCRRFRQLFNEMRSWPGAAPDALTYSIAIKMCACAGRRDLVARVLERILSSGLAPCATTFHSLVAAYVGFGDIPTAERIVQAMRDGRSDACLLLRHVAVEGNKEKGIAIVVDEHSDVLEDIVGPRPEEGTEAPLLSRTYPPNSRVYTTLMKGYMNAGRVDDVVSMARAMRREGETMPASRPDHVTYTTVVLTLVAACDMERVHAVLDEMARAGVPASRVTYNVLIKGYCQQLQMSRARELLEEMTTDADIEADVVTYNTLIDGCVLMDDTAGALALFNEMRTRGVAPSTVSYTTLMKAFAASGQPKVAHKVFKEMEKDPRVTVDRPAWNMLVEGYCQQGMLETAKQTVERMKESGVQPDVATYGSLAKGITVARKPREALLLWNEVKERCEAGKPALKPDEELLDALADVCVRGAFFKKALEIVACMEENGIAPNKTKYKKIYIEMHSRMFTSKHASQARQDRRRERKRAEEAFKFWLGLPNSYYGSEWRIGPLVGDEGGDDDDQLE</sequence>
<reference evidence="6 7" key="1">
    <citation type="submission" date="2017-09" db="EMBL/GenBank/DDBJ databases">
        <authorList>
            <consortium name="International Durum Wheat Genome Sequencing Consortium (IDWGSC)"/>
            <person name="Milanesi L."/>
        </authorList>
    </citation>
    <scope>NUCLEOTIDE SEQUENCE [LARGE SCALE GENOMIC DNA]</scope>
    <source>
        <strain evidence="7">cv. Svevo</strain>
    </source>
</reference>
<dbReference type="InterPro" id="IPR011990">
    <property type="entry name" value="TPR-like_helical_dom_sf"/>
</dbReference>
<evidence type="ECO:0008006" key="8">
    <source>
        <dbReference type="Google" id="ProtNLM"/>
    </source>
</evidence>
<evidence type="ECO:0000256" key="1">
    <source>
        <dbReference type="ARBA" id="ARBA00007626"/>
    </source>
</evidence>
<feature type="repeat" description="PPR" evidence="4">
    <location>
        <begin position="475"/>
        <end position="509"/>
    </location>
</feature>
<dbReference type="Pfam" id="PF13041">
    <property type="entry name" value="PPR_2"/>
    <property type="match status" value="4"/>
</dbReference>
<dbReference type="NCBIfam" id="TIGR00756">
    <property type="entry name" value="PPR"/>
    <property type="match status" value="5"/>
</dbReference>
<feature type="repeat" description="PPR" evidence="4">
    <location>
        <begin position="364"/>
        <end position="398"/>
    </location>
</feature>
<proteinExistence type="inferred from homology"/>
<evidence type="ECO:0000256" key="5">
    <source>
        <dbReference type="SAM" id="MobiDB-lite"/>
    </source>
</evidence>
<evidence type="ECO:0000313" key="6">
    <source>
        <dbReference type="EMBL" id="VAI30497.1"/>
    </source>
</evidence>
<dbReference type="Gene3D" id="1.25.40.10">
    <property type="entry name" value="Tetratricopeptide repeat domain"/>
    <property type="match status" value="4"/>
</dbReference>
<feature type="region of interest" description="Disordered" evidence="5">
    <location>
        <begin position="1"/>
        <end position="116"/>
    </location>
</feature>
<gene>
    <name evidence="6" type="ORF">TRITD_5Bv1G096630</name>
</gene>
<comment type="similarity">
    <text evidence="1">Belongs to the PPR family. P subfamily.</text>
</comment>
<feature type="repeat" description="PPR" evidence="4">
    <location>
        <begin position="510"/>
        <end position="540"/>
    </location>
</feature>
<dbReference type="Pfam" id="PF01535">
    <property type="entry name" value="PPR"/>
    <property type="match status" value="1"/>
</dbReference>
<organism evidence="6 7">
    <name type="scientific">Triticum turgidum subsp. durum</name>
    <name type="common">Durum wheat</name>
    <name type="synonym">Triticum durum</name>
    <dbReference type="NCBI Taxonomy" id="4567"/>
    <lineage>
        <taxon>Eukaryota</taxon>
        <taxon>Viridiplantae</taxon>
        <taxon>Streptophyta</taxon>
        <taxon>Embryophyta</taxon>
        <taxon>Tracheophyta</taxon>
        <taxon>Spermatophyta</taxon>
        <taxon>Magnoliopsida</taxon>
        <taxon>Liliopsida</taxon>
        <taxon>Poales</taxon>
        <taxon>Poaceae</taxon>
        <taxon>BOP clade</taxon>
        <taxon>Pooideae</taxon>
        <taxon>Triticodae</taxon>
        <taxon>Triticeae</taxon>
        <taxon>Triticinae</taxon>
        <taxon>Triticum</taxon>
    </lineage>
</organism>
<keyword evidence="7" id="KW-1185">Reference proteome</keyword>
<evidence type="ECO:0000256" key="2">
    <source>
        <dbReference type="ARBA" id="ARBA00022737"/>
    </source>
</evidence>
<dbReference type="Proteomes" id="UP000324705">
    <property type="component" value="Chromosome 5B"/>
</dbReference>
<keyword evidence="2" id="KW-0677">Repeat</keyword>
<dbReference type="Gramene" id="TRITD5Bv1G096630.1">
    <property type="protein sequence ID" value="TRITD5Bv1G096630.1"/>
    <property type="gene ID" value="TRITD5Bv1G096630"/>
</dbReference>
<keyword evidence="3" id="KW-0809">Transit peptide</keyword>
<feature type="compositionally biased region" description="Pro residues" evidence="5">
    <location>
        <begin position="78"/>
        <end position="94"/>
    </location>
</feature>
<accession>A0A9R0X5M0</accession>
<feature type="repeat" description="PPR" evidence="4">
    <location>
        <begin position="546"/>
        <end position="580"/>
    </location>
</feature>
<evidence type="ECO:0000256" key="4">
    <source>
        <dbReference type="PROSITE-ProRule" id="PRU00708"/>
    </source>
</evidence>
<protein>
    <recommendedName>
        <fullName evidence="8">Pentatricopeptide repeat-containing protein</fullName>
    </recommendedName>
</protein>
<dbReference type="EMBL" id="LT934120">
    <property type="protein sequence ID" value="VAI30497.1"/>
    <property type="molecule type" value="Genomic_DNA"/>
</dbReference>
<feature type="repeat" description="PPR" evidence="4">
    <location>
        <begin position="243"/>
        <end position="277"/>
    </location>
</feature>
<dbReference type="PANTHER" id="PTHR46598">
    <property type="entry name" value="BNAC05G43320D PROTEIN"/>
    <property type="match status" value="1"/>
</dbReference>
<name>A0A9R0X5M0_TRITD</name>
<dbReference type="OMA" id="KGYMQNR"/>
<feature type="compositionally biased region" description="Pro residues" evidence="5">
    <location>
        <begin position="11"/>
        <end position="28"/>
    </location>
</feature>
<feature type="repeat" description="PPR" evidence="4">
    <location>
        <begin position="439"/>
        <end position="469"/>
    </location>
</feature>